<evidence type="ECO:0000256" key="4">
    <source>
        <dbReference type="ARBA" id="ARBA00022825"/>
    </source>
</evidence>
<evidence type="ECO:0000313" key="7">
    <source>
        <dbReference type="EMBL" id="MBU5592336.1"/>
    </source>
</evidence>
<feature type="active site" description="Charge relay system" evidence="5">
    <location>
        <position position="117"/>
    </location>
</feature>
<keyword evidence="4 5" id="KW-0720">Serine protease</keyword>
<evidence type="ECO:0000313" key="8">
    <source>
        <dbReference type="Proteomes" id="UP000736583"/>
    </source>
</evidence>
<accession>A0ABS6F1F2</accession>
<evidence type="ECO:0000256" key="2">
    <source>
        <dbReference type="ARBA" id="ARBA00022670"/>
    </source>
</evidence>
<feature type="domain" description="Peptidase S8/S53" evidence="6">
    <location>
        <begin position="108"/>
        <end position="388"/>
    </location>
</feature>
<dbReference type="InterPro" id="IPR000209">
    <property type="entry name" value="Peptidase_S8/S53_dom"/>
</dbReference>
<proteinExistence type="inferred from homology"/>
<keyword evidence="3 5" id="KW-0378">Hydrolase</keyword>
<name>A0ABS6F1F2_9CLOT</name>
<dbReference type="RefSeq" id="WP_216457142.1">
    <property type="nucleotide sequence ID" value="NZ_JAHLQL010000003.1"/>
</dbReference>
<feature type="active site" description="Charge relay system" evidence="5">
    <location>
        <position position="152"/>
    </location>
</feature>
<comment type="caution">
    <text evidence="7">The sequence shown here is derived from an EMBL/GenBank/DDBJ whole genome shotgun (WGS) entry which is preliminary data.</text>
</comment>
<dbReference type="PANTHER" id="PTHR43806:SF11">
    <property type="entry name" value="CEREVISIN-RELATED"/>
    <property type="match status" value="1"/>
</dbReference>
<keyword evidence="8" id="KW-1185">Reference proteome</keyword>
<dbReference type="InterPro" id="IPR023827">
    <property type="entry name" value="Peptidase_S8_Asp-AS"/>
</dbReference>
<protein>
    <submittedName>
        <fullName evidence="7">S8 family serine peptidase</fullName>
    </submittedName>
</protein>
<dbReference type="EMBL" id="JAHLQL010000003">
    <property type="protein sequence ID" value="MBU5592336.1"/>
    <property type="molecule type" value="Genomic_DNA"/>
</dbReference>
<dbReference type="Proteomes" id="UP000736583">
    <property type="component" value="Unassembled WGS sequence"/>
</dbReference>
<dbReference type="PROSITE" id="PS51892">
    <property type="entry name" value="SUBTILASE"/>
    <property type="match status" value="1"/>
</dbReference>
<keyword evidence="2 5" id="KW-0645">Protease</keyword>
<dbReference type="PANTHER" id="PTHR43806">
    <property type="entry name" value="PEPTIDASE S8"/>
    <property type="match status" value="1"/>
</dbReference>
<evidence type="ECO:0000259" key="6">
    <source>
        <dbReference type="Pfam" id="PF00082"/>
    </source>
</evidence>
<feature type="active site" description="Charge relay system" evidence="5">
    <location>
        <position position="342"/>
    </location>
</feature>
<dbReference type="Pfam" id="PF00082">
    <property type="entry name" value="Peptidase_S8"/>
    <property type="match status" value="1"/>
</dbReference>
<comment type="similarity">
    <text evidence="1 5">Belongs to the peptidase S8 family.</text>
</comment>
<dbReference type="PROSITE" id="PS00136">
    <property type="entry name" value="SUBTILASE_ASP"/>
    <property type="match status" value="1"/>
</dbReference>
<dbReference type="InterPro" id="IPR022398">
    <property type="entry name" value="Peptidase_S8_His-AS"/>
</dbReference>
<gene>
    <name evidence="7" type="ORF">KQI89_11230</name>
</gene>
<evidence type="ECO:0000256" key="3">
    <source>
        <dbReference type="ARBA" id="ARBA00022801"/>
    </source>
</evidence>
<sequence>MFSFKNKIDFRLKQSLEMNIYKNYRVIIQCKNLQKNIEKRIQSGGGKVIRYINHCNIISASISSNLIRRLLEYPEVEFITFDSFAFLCGRSVVSSNRAYIGDSYKLTGKNIGIALIDSGVYPHPDLLIPRNKIKVFVDMLEGYKYPYDDNGHGTFIAGLISGSGQMSEGRFRGIAENSDLYCYKVFNSMGRAYVSDILSAIDDALGRSSKDNIKILCLPFEILEHDNFINNCFSVSFKCCIHKGIFPVVPSGSIECKEETMMGLALIKECITVAGIDISNEIKEFKYSSSNGNRKLDKPEIAANCVDLCSLNTNKNYISERAGKKLYPQTLEEPYTSYSGTSCAVAYICGICALLLENNPSLTFKDLISLIKVSSELVPISKSVQGNGVININKLLP</sequence>
<dbReference type="InterPro" id="IPR050131">
    <property type="entry name" value="Peptidase_S8_subtilisin-like"/>
</dbReference>
<evidence type="ECO:0000256" key="1">
    <source>
        <dbReference type="ARBA" id="ARBA00011073"/>
    </source>
</evidence>
<organism evidence="7 8">
    <name type="scientific">Clostridium simiarum</name>
    <dbReference type="NCBI Taxonomy" id="2841506"/>
    <lineage>
        <taxon>Bacteria</taxon>
        <taxon>Bacillati</taxon>
        <taxon>Bacillota</taxon>
        <taxon>Clostridia</taxon>
        <taxon>Eubacteriales</taxon>
        <taxon>Clostridiaceae</taxon>
        <taxon>Clostridium</taxon>
    </lineage>
</organism>
<dbReference type="PROSITE" id="PS00137">
    <property type="entry name" value="SUBTILASE_HIS"/>
    <property type="match status" value="1"/>
</dbReference>
<reference evidence="7 8" key="1">
    <citation type="submission" date="2021-06" db="EMBL/GenBank/DDBJ databases">
        <authorList>
            <person name="Sun Q."/>
            <person name="Li D."/>
        </authorList>
    </citation>
    <scope>NUCLEOTIDE SEQUENCE [LARGE SCALE GENOMIC DNA]</scope>
    <source>
        <strain evidence="7 8">MSJ-4</strain>
    </source>
</reference>
<evidence type="ECO:0000256" key="5">
    <source>
        <dbReference type="PROSITE-ProRule" id="PRU01240"/>
    </source>
</evidence>